<organism evidence="2 3">
    <name type="scientific">Brassica napus</name>
    <name type="common">Rape</name>
    <dbReference type="NCBI Taxonomy" id="3708"/>
    <lineage>
        <taxon>Eukaryota</taxon>
        <taxon>Viridiplantae</taxon>
        <taxon>Streptophyta</taxon>
        <taxon>Embryophyta</taxon>
        <taxon>Tracheophyta</taxon>
        <taxon>Spermatophyta</taxon>
        <taxon>Magnoliopsida</taxon>
        <taxon>eudicotyledons</taxon>
        <taxon>Gunneridae</taxon>
        <taxon>Pentapetalae</taxon>
        <taxon>rosids</taxon>
        <taxon>malvids</taxon>
        <taxon>Brassicales</taxon>
        <taxon>Brassicaceae</taxon>
        <taxon>Brassiceae</taxon>
        <taxon>Brassica</taxon>
    </lineage>
</organism>
<keyword evidence="3" id="KW-1185">Reference proteome</keyword>
<dbReference type="AlphaFoldDB" id="A0A078I3R9"/>
<dbReference type="SUPFAM" id="SSF51649">
    <property type="entry name" value="RuBisCo, C-terminal domain"/>
    <property type="match status" value="1"/>
</dbReference>
<dbReference type="PANTHER" id="PTHR42704:SF16">
    <property type="entry name" value="RIBULOSE BISPHOSPHATE CARBOXYLASE LARGE CHAIN"/>
    <property type="match status" value="1"/>
</dbReference>
<dbReference type="InterPro" id="IPR036376">
    <property type="entry name" value="RuBisCO_lsu_C_sf"/>
</dbReference>
<dbReference type="Proteomes" id="UP000028999">
    <property type="component" value="Unassembled WGS sequence"/>
</dbReference>
<dbReference type="Gramene" id="CDY45485">
    <property type="protein sequence ID" value="CDY45485"/>
    <property type="gene ID" value="GSBRNA2T00082127001"/>
</dbReference>
<sequence>MHAVIDRQKNHGMHFRVLAKALRLSGGDHVHAGTVVVHRFSCLYLFLNRDFCGVQSTAPWVQDRKECIKWMH</sequence>
<protein>
    <submittedName>
        <fullName evidence="2">BnaCnng12440D protein</fullName>
    </submittedName>
</protein>
<evidence type="ECO:0000259" key="1">
    <source>
        <dbReference type="Pfam" id="PF00016"/>
    </source>
</evidence>
<dbReference type="EMBL" id="LK032627">
    <property type="protein sequence ID" value="CDY45485.1"/>
    <property type="molecule type" value="Genomic_DNA"/>
</dbReference>
<accession>A0A078I3R9</accession>
<proteinExistence type="predicted"/>
<evidence type="ECO:0000313" key="2">
    <source>
        <dbReference type="EMBL" id="CDY45485.1"/>
    </source>
</evidence>
<dbReference type="InterPro" id="IPR033966">
    <property type="entry name" value="RuBisCO"/>
</dbReference>
<name>A0A078I3R9_BRANA</name>
<dbReference type="GO" id="GO:0000287">
    <property type="term" value="F:magnesium ion binding"/>
    <property type="evidence" value="ECO:0007669"/>
    <property type="project" value="InterPro"/>
</dbReference>
<dbReference type="PaxDb" id="3708-A0A078I3R9"/>
<gene>
    <name evidence="2" type="primary">BnaCnng12440D</name>
    <name evidence="2" type="ORF">GSBRNA2T00082127001</name>
</gene>
<dbReference type="PANTHER" id="PTHR42704">
    <property type="entry name" value="RIBULOSE BISPHOSPHATE CARBOXYLASE"/>
    <property type="match status" value="1"/>
</dbReference>
<evidence type="ECO:0000313" key="3">
    <source>
        <dbReference type="Proteomes" id="UP000028999"/>
    </source>
</evidence>
<dbReference type="GO" id="GO:0016984">
    <property type="term" value="F:ribulose-bisphosphate carboxylase activity"/>
    <property type="evidence" value="ECO:0007669"/>
    <property type="project" value="InterPro"/>
</dbReference>
<dbReference type="InterPro" id="IPR000685">
    <property type="entry name" value="RuBisCO_lsu_C"/>
</dbReference>
<dbReference type="STRING" id="3708.A0A078I3R9"/>
<dbReference type="Pfam" id="PF00016">
    <property type="entry name" value="RuBisCO_large"/>
    <property type="match status" value="1"/>
</dbReference>
<feature type="domain" description="Ribulose bisphosphate carboxylase large subunit C-terminal" evidence="1">
    <location>
        <begin position="1"/>
        <end position="38"/>
    </location>
</feature>
<reference evidence="2 3" key="1">
    <citation type="journal article" date="2014" name="Science">
        <title>Plant genetics. Early allopolyploid evolution in the post-Neolithic Brassica napus oilseed genome.</title>
        <authorList>
            <person name="Chalhoub B."/>
            <person name="Denoeud F."/>
            <person name="Liu S."/>
            <person name="Parkin I.A."/>
            <person name="Tang H."/>
            <person name="Wang X."/>
            <person name="Chiquet J."/>
            <person name="Belcram H."/>
            <person name="Tong C."/>
            <person name="Samans B."/>
            <person name="Correa M."/>
            <person name="Da Silva C."/>
            <person name="Just J."/>
            <person name="Falentin C."/>
            <person name="Koh C.S."/>
            <person name="Le Clainche I."/>
            <person name="Bernard M."/>
            <person name="Bento P."/>
            <person name="Noel B."/>
            <person name="Labadie K."/>
            <person name="Alberti A."/>
            <person name="Charles M."/>
            <person name="Arnaud D."/>
            <person name="Guo H."/>
            <person name="Daviaud C."/>
            <person name="Alamery S."/>
            <person name="Jabbari K."/>
            <person name="Zhao M."/>
            <person name="Edger P.P."/>
            <person name="Chelaifa H."/>
            <person name="Tack D."/>
            <person name="Lassalle G."/>
            <person name="Mestiri I."/>
            <person name="Schnel N."/>
            <person name="Le Paslier M.C."/>
            <person name="Fan G."/>
            <person name="Renault V."/>
            <person name="Bayer P.E."/>
            <person name="Golicz A.A."/>
            <person name="Manoli S."/>
            <person name="Lee T.H."/>
            <person name="Thi V.H."/>
            <person name="Chalabi S."/>
            <person name="Hu Q."/>
            <person name="Fan C."/>
            <person name="Tollenaere R."/>
            <person name="Lu Y."/>
            <person name="Battail C."/>
            <person name="Shen J."/>
            <person name="Sidebottom C.H."/>
            <person name="Wang X."/>
            <person name="Canaguier A."/>
            <person name="Chauveau A."/>
            <person name="Berard A."/>
            <person name="Deniot G."/>
            <person name="Guan M."/>
            <person name="Liu Z."/>
            <person name="Sun F."/>
            <person name="Lim Y.P."/>
            <person name="Lyons E."/>
            <person name="Town C.D."/>
            <person name="Bancroft I."/>
            <person name="Wang X."/>
            <person name="Meng J."/>
            <person name="Ma J."/>
            <person name="Pires J.C."/>
            <person name="King G.J."/>
            <person name="Brunel D."/>
            <person name="Delourme R."/>
            <person name="Renard M."/>
            <person name="Aury J.M."/>
            <person name="Adams K.L."/>
            <person name="Batley J."/>
            <person name="Snowdon R.J."/>
            <person name="Tost J."/>
            <person name="Edwards D."/>
            <person name="Zhou Y."/>
            <person name="Hua W."/>
            <person name="Sharpe A.G."/>
            <person name="Paterson A.H."/>
            <person name="Guan C."/>
            <person name="Wincker P."/>
        </authorList>
    </citation>
    <scope>NUCLEOTIDE SEQUENCE [LARGE SCALE GENOMIC DNA]</scope>
    <source>
        <strain evidence="3">cv. Darmor-bzh</strain>
    </source>
</reference>
<dbReference type="Gene3D" id="3.20.20.110">
    <property type="entry name" value="Ribulose bisphosphate carboxylase, large subunit, C-terminal domain"/>
    <property type="match status" value="1"/>
</dbReference>